<organism evidence="3 4">
    <name type="scientific">Kitasatospora phosalacinea</name>
    <dbReference type="NCBI Taxonomy" id="2065"/>
    <lineage>
        <taxon>Bacteria</taxon>
        <taxon>Bacillati</taxon>
        <taxon>Actinomycetota</taxon>
        <taxon>Actinomycetes</taxon>
        <taxon>Kitasatosporales</taxon>
        <taxon>Streptomycetaceae</taxon>
        <taxon>Kitasatospora</taxon>
    </lineage>
</organism>
<dbReference type="PANTHER" id="PTHR31126">
    <property type="entry name" value="TYROSINE-PROTEIN PHOSPHATASE"/>
    <property type="match status" value="1"/>
</dbReference>
<dbReference type="Pfam" id="PF13350">
    <property type="entry name" value="Y_phosphatase3"/>
    <property type="match status" value="1"/>
</dbReference>
<dbReference type="RefSeq" id="WP_285736128.1">
    <property type="nucleotide sequence ID" value="NZ_BSSA01000007.1"/>
</dbReference>
<dbReference type="AlphaFoldDB" id="A0A9W6V041"/>
<reference evidence="3" key="1">
    <citation type="submission" date="2023-02" db="EMBL/GenBank/DDBJ databases">
        <title>Kitasatospora phosalacinea NBRC 14627.</title>
        <authorList>
            <person name="Ichikawa N."/>
            <person name="Sato H."/>
            <person name="Tonouchi N."/>
        </authorList>
    </citation>
    <scope>NUCLEOTIDE SEQUENCE</scope>
    <source>
        <strain evidence="3">NBRC 14627</strain>
    </source>
</reference>
<comment type="similarity">
    <text evidence="1">Belongs to the protein-tyrosine phosphatase family.</text>
</comment>
<proteinExistence type="inferred from homology"/>
<dbReference type="InterPro" id="IPR016130">
    <property type="entry name" value="Tyr_Pase_AS"/>
</dbReference>
<comment type="caution">
    <text evidence="3">The sequence shown here is derived from an EMBL/GenBank/DDBJ whole genome shotgun (WGS) entry which is preliminary data.</text>
</comment>
<sequence>MTSPRTRLVAAAALTAALTVTAPALAAPALAAPSAAPAQHSARAVPFTAATAAQQADGAFTLSWTAPGARHVTVYAGTDRDHVAHRRAVASGAGSATVTVSGLGAADRWYFELVPDRGAPLVVADRSLHLASAPNFRDLGGYRTADGRWVELGRVYRSDDLSELTDQDLAKLHRLGIRTVLDLRTPAEQQAAPDRLPAGARSVSANVLGTADTGQFDVSSPQAAVDAMIAGERTMVSADSARAAYAQLLDAAAGRGAVLFHCTAGKDRTGWGAAALLTALGVPQETVRADYLASNTYRARANAAVLAQLPPARQAVYRPLLEVRPEYLAAGFDEVEARYGGFDAYLEDLGVDARQLRRNLLVG</sequence>
<keyword evidence="2" id="KW-0732">Signal</keyword>
<dbReference type="Gene3D" id="3.90.190.10">
    <property type="entry name" value="Protein tyrosine phosphatase superfamily"/>
    <property type="match status" value="1"/>
</dbReference>
<dbReference type="EMBL" id="BSSA01000007">
    <property type="protein sequence ID" value="GLW70291.1"/>
    <property type="molecule type" value="Genomic_DNA"/>
</dbReference>
<evidence type="ECO:0000256" key="1">
    <source>
        <dbReference type="ARBA" id="ARBA00009580"/>
    </source>
</evidence>
<dbReference type="PANTHER" id="PTHR31126:SF1">
    <property type="entry name" value="TYROSINE SPECIFIC PROTEIN PHOSPHATASES DOMAIN-CONTAINING PROTEIN"/>
    <property type="match status" value="1"/>
</dbReference>
<evidence type="ECO:0000313" key="4">
    <source>
        <dbReference type="Proteomes" id="UP001165041"/>
    </source>
</evidence>
<evidence type="ECO:0000313" key="3">
    <source>
        <dbReference type="EMBL" id="GLW70291.1"/>
    </source>
</evidence>
<dbReference type="InterPro" id="IPR029021">
    <property type="entry name" value="Prot-tyrosine_phosphatase-like"/>
</dbReference>
<feature type="signal peptide" evidence="2">
    <location>
        <begin position="1"/>
        <end position="26"/>
    </location>
</feature>
<dbReference type="InterPro" id="IPR006311">
    <property type="entry name" value="TAT_signal"/>
</dbReference>
<evidence type="ECO:0000256" key="2">
    <source>
        <dbReference type="SAM" id="SignalP"/>
    </source>
</evidence>
<name>A0A9W6V041_9ACTN</name>
<dbReference type="InterPro" id="IPR026893">
    <property type="entry name" value="Tyr/Ser_Pase_IphP-type"/>
</dbReference>
<dbReference type="GO" id="GO:0004721">
    <property type="term" value="F:phosphoprotein phosphatase activity"/>
    <property type="evidence" value="ECO:0007669"/>
    <property type="project" value="InterPro"/>
</dbReference>
<dbReference type="SUPFAM" id="SSF52799">
    <property type="entry name" value="(Phosphotyrosine protein) phosphatases II"/>
    <property type="match status" value="1"/>
</dbReference>
<gene>
    <name evidence="3" type="ORF">Kpho02_25900</name>
</gene>
<dbReference type="PROSITE" id="PS51318">
    <property type="entry name" value="TAT"/>
    <property type="match status" value="1"/>
</dbReference>
<feature type="chain" id="PRO_5040913930" evidence="2">
    <location>
        <begin position="27"/>
        <end position="363"/>
    </location>
</feature>
<dbReference type="Proteomes" id="UP001165041">
    <property type="component" value="Unassembled WGS sequence"/>
</dbReference>
<dbReference type="PROSITE" id="PS00383">
    <property type="entry name" value="TYR_PHOSPHATASE_1"/>
    <property type="match status" value="1"/>
</dbReference>
<protein>
    <submittedName>
        <fullName evidence="3">Protein-tyrosine-phosphatase</fullName>
    </submittedName>
</protein>
<accession>A0A9W6V041</accession>